<sequence length="158" mass="17545">MSSTSSSLEEPTLLIYQKSFGKTSGSLPIRKDKERKFPRSENDHPQNRRPKREPTLLNPLTRIHGSDLDLTLEVAAGEIPNTTFVLDDPPLKTDDTNDFHVSTPISKTPKPNDEDLSDEIMFEDDNTTASVILVPTTFNLLQKPSSSKALFDFGPSSS</sequence>
<reference evidence="2 3" key="1">
    <citation type="journal article" date="2017" name="Nat. Commun.">
        <title>Genome assembly with in vitro proximity ligation data and whole-genome triplication in lettuce.</title>
        <authorList>
            <person name="Reyes-Chin-Wo S."/>
            <person name="Wang Z."/>
            <person name="Yang X."/>
            <person name="Kozik A."/>
            <person name="Arikit S."/>
            <person name="Song C."/>
            <person name="Xia L."/>
            <person name="Froenicke L."/>
            <person name="Lavelle D.O."/>
            <person name="Truco M.J."/>
            <person name="Xia R."/>
            <person name="Zhu S."/>
            <person name="Xu C."/>
            <person name="Xu H."/>
            <person name="Xu X."/>
            <person name="Cox K."/>
            <person name="Korf I."/>
            <person name="Meyers B.C."/>
            <person name="Michelmore R.W."/>
        </authorList>
    </citation>
    <scope>NUCLEOTIDE SEQUENCE [LARGE SCALE GENOMIC DNA]</scope>
    <source>
        <strain evidence="3">cv. Salinas</strain>
        <tissue evidence="2">Seedlings</tissue>
    </source>
</reference>
<feature type="compositionally biased region" description="Basic and acidic residues" evidence="1">
    <location>
        <begin position="29"/>
        <end position="46"/>
    </location>
</feature>
<dbReference type="AlphaFoldDB" id="A0A9R1URY1"/>
<name>A0A9R1URY1_LACSA</name>
<dbReference type="EMBL" id="NBSK02000008">
    <property type="protein sequence ID" value="KAJ0191775.1"/>
    <property type="molecule type" value="Genomic_DNA"/>
</dbReference>
<protein>
    <submittedName>
        <fullName evidence="2">Uncharacterized protein</fullName>
    </submittedName>
</protein>
<feature type="compositionally biased region" description="Basic and acidic residues" evidence="1">
    <location>
        <begin position="89"/>
        <end position="98"/>
    </location>
</feature>
<gene>
    <name evidence="2" type="ORF">LSAT_V11C800436460</name>
</gene>
<accession>A0A9R1URY1</accession>
<comment type="caution">
    <text evidence="2">The sequence shown here is derived from an EMBL/GenBank/DDBJ whole genome shotgun (WGS) entry which is preliminary data.</text>
</comment>
<evidence type="ECO:0000256" key="1">
    <source>
        <dbReference type="SAM" id="MobiDB-lite"/>
    </source>
</evidence>
<feature type="region of interest" description="Disordered" evidence="1">
    <location>
        <begin position="86"/>
        <end position="114"/>
    </location>
</feature>
<feature type="region of interest" description="Disordered" evidence="1">
    <location>
        <begin position="17"/>
        <end position="56"/>
    </location>
</feature>
<organism evidence="2 3">
    <name type="scientific">Lactuca sativa</name>
    <name type="common">Garden lettuce</name>
    <dbReference type="NCBI Taxonomy" id="4236"/>
    <lineage>
        <taxon>Eukaryota</taxon>
        <taxon>Viridiplantae</taxon>
        <taxon>Streptophyta</taxon>
        <taxon>Embryophyta</taxon>
        <taxon>Tracheophyta</taxon>
        <taxon>Spermatophyta</taxon>
        <taxon>Magnoliopsida</taxon>
        <taxon>eudicotyledons</taxon>
        <taxon>Gunneridae</taxon>
        <taxon>Pentapetalae</taxon>
        <taxon>asterids</taxon>
        <taxon>campanulids</taxon>
        <taxon>Asterales</taxon>
        <taxon>Asteraceae</taxon>
        <taxon>Cichorioideae</taxon>
        <taxon>Cichorieae</taxon>
        <taxon>Lactucinae</taxon>
        <taxon>Lactuca</taxon>
    </lineage>
</organism>
<evidence type="ECO:0000313" key="3">
    <source>
        <dbReference type="Proteomes" id="UP000235145"/>
    </source>
</evidence>
<proteinExistence type="predicted"/>
<keyword evidence="3" id="KW-1185">Reference proteome</keyword>
<evidence type="ECO:0000313" key="2">
    <source>
        <dbReference type="EMBL" id="KAJ0191775.1"/>
    </source>
</evidence>
<dbReference type="Proteomes" id="UP000235145">
    <property type="component" value="Unassembled WGS sequence"/>
</dbReference>